<sequence>MSDDLGDEDWVSQYGTIHKPIEGKPFKRRPSVGEVSQELSLLKGKLTPDQAATAVNHHRVRGAIPGEGVRYALAGKLRADGFRVWASPTRHIPGHVSVALMDDDRLWTHDDMERFDACFESTNWKEGML</sequence>
<dbReference type="EMBL" id="JBHMQT010000014">
    <property type="protein sequence ID" value="MFC0862568.1"/>
    <property type="molecule type" value="Genomic_DNA"/>
</dbReference>
<keyword evidence="2" id="KW-1185">Reference proteome</keyword>
<dbReference type="RefSeq" id="WP_394300766.1">
    <property type="nucleotide sequence ID" value="NZ_JBHMQT010000014.1"/>
</dbReference>
<protein>
    <submittedName>
        <fullName evidence="1">Uncharacterized protein</fullName>
    </submittedName>
</protein>
<gene>
    <name evidence="1" type="ORF">ACFHYQ_09700</name>
</gene>
<reference evidence="1 2" key="1">
    <citation type="submission" date="2024-09" db="EMBL/GenBank/DDBJ databases">
        <authorList>
            <person name="Sun Q."/>
            <person name="Mori K."/>
        </authorList>
    </citation>
    <scope>NUCLEOTIDE SEQUENCE [LARGE SCALE GENOMIC DNA]</scope>
    <source>
        <strain evidence="1 2">TBRC 1851</strain>
    </source>
</reference>
<comment type="caution">
    <text evidence="1">The sequence shown here is derived from an EMBL/GenBank/DDBJ whole genome shotgun (WGS) entry which is preliminary data.</text>
</comment>
<dbReference type="Proteomes" id="UP001589870">
    <property type="component" value="Unassembled WGS sequence"/>
</dbReference>
<name>A0ABV6U279_9ACTN</name>
<evidence type="ECO:0000313" key="1">
    <source>
        <dbReference type="EMBL" id="MFC0862568.1"/>
    </source>
</evidence>
<proteinExistence type="predicted"/>
<evidence type="ECO:0000313" key="2">
    <source>
        <dbReference type="Proteomes" id="UP001589870"/>
    </source>
</evidence>
<accession>A0ABV6U279</accession>
<organism evidence="1 2">
    <name type="scientific">Sphaerimonospora cavernae</name>
    <dbReference type="NCBI Taxonomy" id="1740611"/>
    <lineage>
        <taxon>Bacteria</taxon>
        <taxon>Bacillati</taxon>
        <taxon>Actinomycetota</taxon>
        <taxon>Actinomycetes</taxon>
        <taxon>Streptosporangiales</taxon>
        <taxon>Streptosporangiaceae</taxon>
        <taxon>Sphaerimonospora</taxon>
    </lineage>
</organism>